<evidence type="ECO:0000256" key="6">
    <source>
        <dbReference type="ARBA" id="ARBA00023125"/>
    </source>
</evidence>
<accession>A0A921FU31</accession>
<dbReference type="InterPro" id="IPR044068">
    <property type="entry name" value="CB"/>
</dbReference>
<evidence type="ECO:0000259" key="11">
    <source>
        <dbReference type="PROSITE" id="PS51900"/>
    </source>
</evidence>
<dbReference type="Pfam" id="PF02899">
    <property type="entry name" value="Phage_int_SAM_1"/>
    <property type="match status" value="1"/>
</dbReference>
<dbReference type="Gene3D" id="1.10.150.130">
    <property type="match status" value="1"/>
</dbReference>
<feature type="active site" evidence="9">
    <location>
        <position position="300"/>
    </location>
</feature>
<keyword evidence="8 9" id="KW-0131">Cell cycle</keyword>
<dbReference type="GO" id="GO:0009037">
    <property type="term" value="F:tyrosine-based site-specific recombinase activity"/>
    <property type="evidence" value="ECO:0007669"/>
    <property type="project" value="UniProtKB-UniRule"/>
</dbReference>
<protein>
    <recommendedName>
        <fullName evidence="9">Tyrosine recombinase XerC</fullName>
    </recommendedName>
</protein>
<reference evidence="12" key="1">
    <citation type="journal article" date="2021" name="PeerJ">
        <title>Extensive microbial diversity within the chicken gut microbiome revealed by metagenomics and culture.</title>
        <authorList>
            <person name="Gilroy R."/>
            <person name="Ravi A."/>
            <person name="Getino M."/>
            <person name="Pursley I."/>
            <person name="Horton D.L."/>
            <person name="Alikhan N.F."/>
            <person name="Baker D."/>
            <person name="Gharbi K."/>
            <person name="Hall N."/>
            <person name="Watson M."/>
            <person name="Adriaenssens E.M."/>
            <person name="Foster-Nyarko E."/>
            <person name="Jarju S."/>
            <person name="Secka A."/>
            <person name="Antonio M."/>
            <person name="Oren A."/>
            <person name="Chaudhuri R.R."/>
            <person name="La Ragione R."/>
            <person name="Hildebrand F."/>
            <person name="Pallen M.J."/>
        </authorList>
    </citation>
    <scope>NUCLEOTIDE SEQUENCE</scope>
    <source>
        <strain evidence="12">578</strain>
    </source>
</reference>
<feature type="active site" evidence="9">
    <location>
        <position position="326"/>
    </location>
</feature>
<gene>
    <name evidence="9" type="primary">xerC</name>
    <name evidence="12" type="ORF">K8U78_03770</name>
</gene>
<dbReference type="Gene3D" id="1.10.443.10">
    <property type="entry name" value="Intergrase catalytic core"/>
    <property type="match status" value="1"/>
</dbReference>
<organism evidence="12 13">
    <name type="scientific">Aeriscardovia aeriphila</name>
    <dbReference type="NCBI Taxonomy" id="218139"/>
    <lineage>
        <taxon>Bacteria</taxon>
        <taxon>Bacillati</taxon>
        <taxon>Actinomycetota</taxon>
        <taxon>Actinomycetes</taxon>
        <taxon>Bifidobacteriales</taxon>
        <taxon>Bifidobacteriaceae</taxon>
        <taxon>Aeriscardovia</taxon>
    </lineage>
</organism>
<evidence type="ECO:0000256" key="2">
    <source>
        <dbReference type="ARBA" id="ARBA00022490"/>
    </source>
</evidence>
<proteinExistence type="inferred from homology"/>
<dbReference type="InterPro" id="IPR002104">
    <property type="entry name" value="Integrase_catalytic"/>
</dbReference>
<dbReference type="Proteomes" id="UP000715651">
    <property type="component" value="Unassembled WGS sequence"/>
</dbReference>
<evidence type="ECO:0000256" key="5">
    <source>
        <dbReference type="ARBA" id="ARBA00022908"/>
    </source>
</evidence>
<evidence type="ECO:0000313" key="13">
    <source>
        <dbReference type="Proteomes" id="UP000715651"/>
    </source>
</evidence>
<evidence type="ECO:0000313" key="12">
    <source>
        <dbReference type="EMBL" id="HJF18258.1"/>
    </source>
</evidence>
<feature type="active site" evidence="9">
    <location>
        <position position="230"/>
    </location>
</feature>
<keyword evidence="4 9" id="KW-0159">Chromosome partition</keyword>
<dbReference type="GO" id="GO:0007059">
    <property type="term" value="P:chromosome segregation"/>
    <property type="evidence" value="ECO:0007669"/>
    <property type="project" value="UniProtKB-UniRule"/>
</dbReference>
<dbReference type="InterPro" id="IPR010998">
    <property type="entry name" value="Integrase_recombinase_N"/>
</dbReference>
<keyword evidence="3 9" id="KW-0132">Cell division</keyword>
<comment type="similarity">
    <text evidence="9">Belongs to the 'phage' integrase family. XerC subfamily.</text>
</comment>
<feature type="active site" evidence="9">
    <location>
        <position position="303"/>
    </location>
</feature>
<feature type="active site" description="O-(3'-phospho-DNA)-tyrosine intermediate" evidence="9">
    <location>
        <position position="335"/>
    </location>
</feature>
<evidence type="ECO:0000256" key="3">
    <source>
        <dbReference type="ARBA" id="ARBA00022618"/>
    </source>
</evidence>
<comment type="subcellular location">
    <subcellularLocation>
        <location evidence="1 9">Cytoplasm</location>
    </subcellularLocation>
</comment>
<dbReference type="HAMAP" id="MF_01808">
    <property type="entry name" value="Recomb_XerC_XerD"/>
    <property type="match status" value="1"/>
</dbReference>
<dbReference type="InterPro" id="IPR004107">
    <property type="entry name" value="Integrase_SAM-like_N"/>
</dbReference>
<name>A0A921FU31_9BIFI</name>
<keyword evidence="6 9" id="KW-0238">DNA-binding</keyword>
<comment type="function">
    <text evidence="9">Site-specific tyrosine recombinase, which acts by catalyzing the cutting and rejoining of the recombining DNA molecules. The XerC-XerD complex is essential to convert dimers of the bacterial chromosome into monomers to permit their segregation at cell division. It also contributes to the segregational stability of plasmids.</text>
</comment>
<comment type="subunit">
    <text evidence="9">Forms a cyclic heterotetrameric complex composed of two molecules of XerC and two molecules of XerD.</text>
</comment>
<sequence>MSDVNSDVSSNWGASINVSSNGTGDVTSDATGLATGQAAGHTPSRFDETIADYQRYIIVNRGLSANTAKSYISDIRECLHVLELNGVTALKDVDIIAIRDWLAHEARTHARSSLARKTVAIRSFFSWCAYTGRIPSDPAANLETPKIGKHLPRVLTRDQAAEMLDDADGLAHHDEIAANDASSKKQAAIEARNAAIVELLYATGMRVGELTGIDVTDLDFHRRSVLVHGKGSKDRVIPFGKPASDALMVWLSTWRPEIITASSGQAAFLGVRGKRINQREVRAVVHEAAQRAGVPDISPHALRHSAATHLLDGGADLRDVQELLGHSSLATTQRYTHVSMEAMREKYHQAFPRA</sequence>
<dbReference type="PROSITE" id="PS51900">
    <property type="entry name" value="CB"/>
    <property type="match status" value="1"/>
</dbReference>
<dbReference type="GO" id="GO:0005737">
    <property type="term" value="C:cytoplasm"/>
    <property type="evidence" value="ECO:0007669"/>
    <property type="project" value="UniProtKB-SubCell"/>
</dbReference>
<dbReference type="EMBL" id="DYWK01000006">
    <property type="protein sequence ID" value="HJF18258.1"/>
    <property type="molecule type" value="Genomic_DNA"/>
</dbReference>
<keyword evidence="7 9" id="KW-0233">DNA recombination</keyword>
<dbReference type="SUPFAM" id="SSF56349">
    <property type="entry name" value="DNA breaking-rejoining enzymes"/>
    <property type="match status" value="1"/>
</dbReference>
<dbReference type="InterPro" id="IPR050090">
    <property type="entry name" value="Tyrosine_recombinase_XerCD"/>
</dbReference>
<reference evidence="12" key="2">
    <citation type="submission" date="2021-09" db="EMBL/GenBank/DDBJ databases">
        <authorList>
            <person name="Gilroy R."/>
        </authorList>
    </citation>
    <scope>NUCLEOTIDE SEQUENCE</scope>
    <source>
        <strain evidence="12">578</strain>
    </source>
</reference>
<comment type="caution">
    <text evidence="12">The sequence shown here is derived from an EMBL/GenBank/DDBJ whole genome shotgun (WGS) entry which is preliminary data.</text>
</comment>
<feature type="domain" description="Core-binding (CB)" evidence="11">
    <location>
        <begin position="44"/>
        <end position="129"/>
    </location>
</feature>
<dbReference type="InterPro" id="IPR013762">
    <property type="entry name" value="Integrase-like_cat_sf"/>
</dbReference>
<evidence type="ECO:0000256" key="7">
    <source>
        <dbReference type="ARBA" id="ARBA00023172"/>
    </source>
</evidence>
<dbReference type="PROSITE" id="PS51898">
    <property type="entry name" value="TYR_RECOMBINASE"/>
    <property type="match status" value="1"/>
</dbReference>
<dbReference type="Pfam" id="PF00589">
    <property type="entry name" value="Phage_integrase"/>
    <property type="match status" value="1"/>
</dbReference>
<feature type="domain" description="Tyr recombinase" evidence="10">
    <location>
        <begin position="150"/>
        <end position="348"/>
    </location>
</feature>
<dbReference type="PANTHER" id="PTHR30349">
    <property type="entry name" value="PHAGE INTEGRASE-RELATED"/>
    <property type="match status" value="1"/>
</dbReference>
<dbReference type="AlphaFoldDB" id="A0A921FU31"/>
<dbReference type="CDD" id="cd00798">
    <property type="entry name" value="INT_XerDC_C"/>
    <property type="match status" value="1"/>
</dbReference>
<dbReference type="InterPro" id="IPR023009">
    <property type="entry name" value="Tyrosine_recombinase_XerC/XerD"/>
</dbReference>
<evidence type="ECO:0000256" key="9">
    <source>
        <dbReference type="HAMAP-Rule" id="MF_01808"/>
    </source>
</evidence>
<dbReference type="InterPro" id="IPR011010">
    <property type="entry name" value="DNA_brk_join_enz"/>
</dbReference>
<evidence type="ECO:0000256" key="1">
    <source>
        <dbReference type="ARBA" id="ARBA00004496"/>
    </source>
</evidence>
<evidence type="ECO:0000256" key="8">
    <source>
        <dbReference type="ARBA" id="ARBA00023306"/>
    </source>
</evidence>
<evidence type="ECO:0000259" key="10">
    <source>
        <dbReference type="PROSITE" id="PS51898"/>
    </source>
</evidence>
<dbReference type="PANTHER" id="PTHR30349:SF77">
    <property type="entry name" value="TYROSINE RECOMBINASE XERC"/>
    <property type="match status" value="1"/>
</dbReference>
<keyword evidence="2 9" id="KW-0963">Cytoplasm</keyword>
<dbReference type="GO" id="GO:0006313">
    <property type="term" value="P:DNA transposition"/>
    <property type="evidence" value="ECO:0007669"/>
    <property type="project" value="UniProtKB-UniRule"/>
</dbReference>
<dbReference type="GO" id="GO:0003677">
    <property type="term" value="F:DNA binding"/>
    <property type="evidence" value="ECO:0007669"/>
    <property type="project" value="UniProtKB-UniRule"/>
</dbReference>
<keyword evidence="5 9" id="KW-0229">DNA integration</keyword>
<dbReference type="GO" id="GO:0051301">
    <property type="term" value="P:cell division"/>
    <property type="evidence" value="ECO:0007669"/>
    <property type="project" value="UniProtKB-KW"/>
</dbReference>
<feature type="active site" evidence="9">
    <location>
        <position position="206"/>
    </location>
</feature>
<evidence type="ECO:0000256" key="4">
    <source>
        <dbReference type="ARBA" id="ARBA00022829"/>
    </source>
</evidence>